<gene>
    <name evidence="10" type="ORF">ASN18_1820</name>
</gene>
<evidence type="ECO:0000256" key="8">
    <source>
        <dbReference type="SAM" id="Phobius"/>
    </source>
</evidence>
<evidence type="ECO:0000256" key="4">
    <source>
        <dbReference type="ARBA" id="ARBA00022679"/>
    </source>
</evidence>
<evidence type="ECO:0000313" key="10">
    <source>
        <dbReference type="EMBL" id="KWT85002.1"/>
    </source>
</evidence>
<evidence type="ECO:0000256" key="5">
    <source>
        <dbReference type="ARBA" id="ARBA00022692"/>
    </source>
</evidence>
<name>A0ABR5SES3_9BACT</name>
<evidence type="ECO:0000256" key="1">
    <source>
        <dbReference type="ARBA" id="ARBA00004651"/>
    </source>
</evidence>
<keyword evidence="3" id="KW-0328">Glycosyltransferase</keyword>
<dbReference type="InterPro" id="IPR050297">
    <property type="entry name" value="LipidA_mod_glycosyltrf_83"/>
</dbReference>
<dbReference type="PANTHER" id="PTHR33908">
    <property type="entry name" value="MANNOSYLTRANSFERASE YKCB-RELATED"/>
    <property type="match status" value="1"/>
</dbReference>
<comment type="caution">
    <text evidence="10">The sequence shown here is derived from an EMBL/GenBank/DDBJ whole genome shotgun (WGS) entry which is preliminary data.</text>
</comment>
<organism evidence="10 11">
    <name type="scientific">Candidatus Magnetominusculus xianensis</name>
    <dbReference type="NCBI Taxonomy" id="1748249"/>
    <lineage>
        <taxon>Bacteria</taxon>
        <taxon>Pseudomonadati</taxon>
        <taxon>Nitrospirota</taxon>
        <taxon>Nitrospiria</taxon>
        <taxon>Nitrospirales</taxon>
        <taxon>Nitrospiraceae</taxon>
        <taxon>Candidatus Magnetominusculus</taxon>
    </lineage>
</organism>
<protein>
    <recommendedName>
        <fullName evidence="9">Glycosyltransferase RgtA/B/C/D-like domain-containing protein</fullName>
    </recommendedName>
</protein>
<dbReference type="InterPro" id="IPR038731">
    <property type="entry name" value="RgtA/B/C-like"/>
</dbReference>
<feature type="transmembrane region" description="Helical" evidence="8">
    <location>
        <begin position="218"/>
        <end position="239"/>
    </location>
</feature>
<feature type="transmembrane region" description="Helical" evidence="8">
    <location>
        <begin position="103"/>
        <end position="124"/>
    </location>
</feature>
<sequence length="523" mass="58650">MPQIDYKAVAGYVLVLCLAFFLMFYHIGERPMWGDELTTALLAVNIGKFGLPKVSDGTNTITYMGEGIDADKYGNWTWSPWLAEYLAAGSIKIFGKSTAAARLPFAITGFLSVALLGFIVYRIYGSHEISLMSMLFMSTSEVFILHVRQCRYYPLIVFAEIMFIGGVYLLLKGRRTAAVTLMAAALTIQFYSNYIVVAGTLIAFAFFTAYIYKRYDKVISTGAAAVILFAVAAAPWIVYARPWRQAGYAGKENIIEKIAYYLWEMNFHITALIVFIVPLIYLAIKSMNDNRERQVADDMEAFFWILIPYVIATVSLAPGVFLRYLLPLLPAVFVLQSAILKRYIGSQAVRLACAALLCLTNYAAYYPLYPIKLLDPINIPFQIHQPRLPLTTLISAAYTPYADRTGDIINFLKKEGADGQSLFIADSGMSLIFYNGMRIINTKTDIAGNIKELPDWIFTETAAVLPKKPPPMYPSKEIADLYTPITLKVHASRKSGSIPEPDMHEFFAPEEMEDILVFRRKPG</sequence>
<keyword evidence="7 8" id="KW-0472">Membrane</keyword>
<feature type="transmembrane region" description="Helical" evidence="8">
    <location>
        <begin position="260"/>
        <end position="281"/>
    </location>
</feature>
<keyword evidence="6 8" id="KW-1133">Transmembrane helix</keyword>
<evidence type="ECO:0000259" key="9">
    <source>
        <dbReference type="Pfam" id="PF13231"/>
    </source>
</evidence>
<feature type="transmembrane region" description="Helical" evidence="8">
    <location>
        <begin position="301"/>
        <end position="326"/>
    </location>
</feature>
<comment type="subcellular location">
    <subcellularLocation>
        <location evidence="1">Cell membrane</location>
        <topology evidence="1">Multi-pass membrane protein</topology>
    </subcellularLocation>
</comment>
<reference evidence="10 11" key="1">
    <citation type="submission" date="2015-11" db="EMBL/GenBank/DDBJ databases">
        <authorList>
            <person name="Lin W."/>
        </authorList>
    </citation>
    <scope>NUCLEOTIDE SEQUENCE [LARGE SCALE GENOMIC DNA]</scope>
    <source>
        <strain evidence="10 11">HCH-1</strain>
    </source>
</reference>
<evidence type="ECO:0000256" key="6">
    <source>
        <dbReference type="ARBA" id="ARBA00022989"/>
    </source>
</evidence>
<keyword evidence="5 8" id="KW-0812">Transmembrane</keyword>
<evidence type="ECO:0000256" key="3">
    <source>
        <dbReference type="ARBA" id="ARBA00022676"/>
    </source>
</evidence>
<feature type="transmembrane region" description="Helical" evidence="8">
    <location>
        <begin position="191"/>
        <end position="212"/>
    </location>
</feature>
<dbReference type="Pfam" id="PF13231">
    <property type="entry name" value="PMT_2"/>
    <property type="match status" value="1"/>
</dbReference>
<keyword evidence="11" id="KW-1185">Reference proteome</keyword>
<dbReference type="Proteomes" id="UP000060487">
    <property type="component" value="Unassembled WGS sequence"/>
</dbReference>
<evidence type="ECO:0000256" key="2">
    <source>
        <dbReference type="ARBA" id="ARBA00022475"/>
    </source>
</evidence>
<feature type="transmembrane region" description="Helical" evidence="8">
    <location>
        <begin position="152"/>
        <end position="171"/>
    </location>
</feature>
<feature type="transmembrane region" description="Helical" evidence="8">
    <location>
        <begin position="6"/>
        <end position="25"/>
    </location>
</feature>
<keyword evidence="4" id="KW-0808">Transferase</keyword>
<dbReference type="EMBL" id="LNQR01000066">
    <property type="protein sequence ID" value="KWT85002.1"/>
    <property type="molecule type" value="Genomic_DNA"/>
</dbReference>
<dbReference type="PANTHER" id="PTHR33908:SF11">
    <property type="entry name" value="MEMBRANE PROTEIN"/>
    <property type="match status" value="1"/>
</dbReference>
<evidence type="ECO:0000313" key="11">
    <source>
        <dbReference type="Proteomes" id="UP000060487"/>
    </source>
</evidence>
<proteinExistence type="predicted"/>
<dbReference type="RefSeq" id="WP_085052434.1">
    <property type="nucleotide sequence ID" value="NZ_LNQR01000066.1"/>
</dbReference>
<feature type="domain" description="Glycosyltransferase RgtA/B/C/D-like" evidence="9">
    <location>
        <begin position="80"/>
        <end position="232"/>
    </location>
</feature>
<feature type="transmembrane region" description="Helical" evidence="8">
    <location>
        <begin position="347"/>
        <end position="368"/>
    </location>
</feature>
<keyword evidence="2" id="KW-1003">Cell membrane</keyword>
<evidence type="ECO:0000256" key="7">
    <source>
        <dbReference type="ARBA" id="ARBA00023136"/>
    </source>
</evidence>
<accession>A0ABR5SES3</accession>